<protein>
    <submittedName>
        <fullName evidence="2">Uncharacterized protein</fullName>
    </submittedName>
</protein>
<sequence length="111" mass="12495">MFITNILFLALLVHIFDSTQSRVIKFEEIPLSPGELTVKFVANKDTSSNNIGKLVIVLRNKENSENKTKMKLPEIDPSYVPDLLDKVGIVAEKCPVDYKRVGFTCIPNKKS</sequence>
<dbReference type="Proteomes" id="UP000838878">
    <property type="component" value="Chromosome 1"/>
</dbReference>
<feature type="signal peptide" evidence="1">
    <location>
        <begin position="1"/>
        <end position="21"/>
    </location>
</feature>
<feature type="non-terminal residue" evidence="2">
    <location>
        <position position="111"/>
    </location>
</feature>
<evidence type="ECO:0000256" key="1">
    <source>
        <dbReference type="SAM" id="SignalP"/>
    </source>
</evidence>
<proteinExistence type="predicted"/>
<keyword evidence="3" id="KW-1185">Reference proteome</keyword>
<evidence type="ECO:0000313" key="2">
    <source>
        <dbReference type="EMBL" id="CAH0713564.1"/>
    </source>
</evidence>
<gene>
    <name evidence="2" type="ORF">BINO364_LOCUS714</name>
</gene>
<feature type="chain" id="PRO_5035461661" evidence="1">
    <location>
        <begin position="22"/>
        <end position="111"/>
    </location>
</feature>
<dbReference type="EMBL" id="OV170221">
    <property type="protein sequence ID" value="CAH0713564.1"/>
    <property type="molecule type" value="Genomic_DNA"/>
</dbReference>
<dbReference type="OrthoDB" id="6907936at2759"/>
<organism evidence="2 3">
    <name type="scientific">Brenthis ino</name>
    <name type="common">lesser marbled fritillary</name>
    <dbReference type="NCBI Taxonomy" id="405034"/>
    <lineage>
        <taxon>Eukaryota</taxon>
        <taxon>Metazoa</taxon>
        <taxon>Ecdysozoa</taxon>
        <taxon>Arthropoda</taxon>
        <taxon>Hexapoda</taxon>
        <taxon>Insecta</taxon>
        <taxon>Pterygota</taxon>
        <taxon>Neoptera</taxon>
        <taxon>Endopterygota</taxon>
        <taxon>Lepidoptera</taxon>
        <taxon>Glossata</taxon>
        <taxon>Ditrysia</taxon>
        <taxon>Papilionoidea</taxon>
        <taxon>Nymphalidae</taxon>
        <taxon>Heliconiinae</taxon>
        <taxon>Argynnini</taxon>
        <taxon>Brenthis</taxon>
    </lineage>
</organism>
<name>A0A8J9Y0Z0_9NEOP</name>
<accession>A0A8J9Y0Z0</accession>
<keyword evidence="1" id="KW-0732">Signal</keyword>
<evidence type="ECO:0000313" key="3">
    <source>
        <dbReference type="Proteomes" id="UP000838878"/>
    </source>
</evidence>
<dbReference type="AlphaFoldDB" id="A0A8J9Y0Z0"/>
<reference evidence="2" key="1">
    <citation type="submission" date="2021-12" db="EMBL/GenBank/DDBJ databases">
        <authorList>
            <person name="Martin H S."/>
        </authorList>
    </citation>
    <scope>NUCLEOTIDE SEQUENCE</scope>
</reference>